<reference evidence="10" key="1">
    <citation type="journal article" date="2010" name="Nature">
        <title>The Amphimedon queenslandica genome and the evolution of animal complexity.</title>
        <authorList>
            <person name="Srivastava M."/>
            <person name="Simakov O."/>
            <person name="Chapman J."/>
            <person name="Fahey B."/>
            <person name="Gauthier M.E."/>
            <person name="Mitros T."/>
            <person name="Richards G.S."/>
            <person name="Conaco C."/>
            <person name="Dacre M."/>
            <person name="Hellsten U."/>
            <person name="Larroux C."/>
            <person name="Putnam N.H."/>
            <person name="Stanke M."/>
            <person name="Adamska M."/>
            <person name="Darling A."/>
            <person name="Degnan S.M."/>
            <person name="Oakley T.H."/>
            <person name="Plachetzki D.C."/>
            <person name="Zhai Y."/>
            <person name="Adamski M."/>
            <person name="Calcino A."/>
            <person name="Cummins S.F."/>
            <person name="Goodstein D.M."/>
            <person name="Harris C."/>
            <person name="Jackson D.J."/>
            <person name="Leys S.P."/>
            <person name="Shu S."/>
            <person name="Woodcroft B.J."/>
            <person name="Vervoort M."/>
            <person name="Kosik K.S."/>
            <person name="Manning G."/>
            <person name="Degnan B.M."/>
            <person name="Rokhsar D.S."/>
        </authorList>
    </citation>
    <scope>NUCLEOTIDE SEQUENCE [LARGE SCALE GENOMIC DNA]</scope>
</reference>
<dbReference type="KEGG" id="aqu:100633780"/>
<dbReference type="Gene3D" id="1.20.5.2480">
    <property type="match status" value="1"/>
</dbReference>
<evidence type="ECO:0000256" key="2">
    <source>
        <dbReference type="ARBA" id="ARBA00022692"/>
    </source>
</evidence>
<feature type="transmembrane region" description="Helical" evidence="6">
    <location>
        <begin position="166"/>
        <end position="188"/>
    </location>
</feature>
<feature type="compositionally biased region" description="Pro residues" evidence="7">
    <location>
        <begin position="59"/>
        <end position="69"/>
    </location>
</feature>
<evidence type="ECO:0000259" key="8">
    <source>
        <dbReference type="PROSITE" id="PS50845"/>
    </source>
</evidence>
<feature type="compositionally biased region" description="Acidic residues" evidence="7">
    <location>
        <begin position="1"/>
        <end position="10"/>
    </location>
</feature>
<dbReference type="GO" id="GO:0005789">
    <property type="term" value="C:endoplasmic reticulum membrane"/>
    <property type="evidence" value="ECO:0007669"/>
    <property type="project" value="UniProtKB-SubCell"/>
</dbReference>
<dbReference type="Proteomes" id="UP000007879">
    <property type="component" value="Unassembled WGS sequence"/>
</dbReference>
<dbReference type="EnsemblMetazoa" id="XM_020002534.1">
    <property type="protein sequence ID" value="XP_019858093.1"/>
    <property type="gene ID" value="LOC100633780"/>
</dbReference>
<feature type="transmembrane region" description="Helical" evidence="6">
    <location>
        <begin position="143"/>
        <end position="160"/>
    </location>
</feature>
<dbReference type="AlphaFoldDB" id="A0A1X7TRV3"/>
<evidence type="ECO:0000313" key="9">
    <source>
        <dbReference type="EnsemblMetazoa" id="Aqu2.1.17718_001"/>
    </source>
</evidence>
<dbReference type="STRING" id="400682.A0A1X7TRV3"/>
<dbReference type="InterPro" id="IPR046964">
    <property type="entry name" value="RTN1-4"/>
</dbReference>
<organism evidence="9">
    <name type="scientific">Amphimedon queenslandica</name>
    <name type="common">Sponge</name>
    <dbReference type="NCBI Taxonomy" id="400682"/>
    <lineage>
        <taxon>Eukaryota</taxon>
        <taxon>Metazoa</taxon>
        <taxon>Porifera</taxon>
        <taxon>Demospongiae</taxon>
        <taxon>Heteroscleromorpha</taxon>
        <taxon>Haplosclerida</taxon>
        <taxon>Niphatidae</taxon>
        <taxon>Amphimedon</taxon>
    </lineage>
</organism>
<dbReference type="InParanoid" id="A0A1X7TRV3"/>
<dbReference type="Pfam" id="PF02453">
    <property type="entry name" value="Reticulon"/>
    <property type="match status" value="1"/>
</dbReference>
<accession>A0A1X7TRV3</accession>
<evidence type="ECO:0000256" key="7">
    <source>
        <dbReference type="SAM" id="MobiDB-lite"/>
    </source>
</evidence>
<dbReference type="OrthoDB" id="567788at2759"/>
<feature type="domain" description="Reticulon" evidence="8">
    <location>
        <begin position="132"/>
        <end position="321"/>
    </location>
</feature>
<dbReference type="PANTHER" id="PTHR45799:SF3">
    <property type="entry name" value="RETICULON-2"/>
    <property type="match status" value="1"/>
</dbReference>
<protein>
    <recommendedName>
        <fullName evidence="6">Reticulon-like protein</fullName>
    </recommendedName>
</protein>
<keyword evidence="2 6" id="KW-0812">Transmembrane</keyword>
<evidence type="ECO:0000256" key="6">
    <source>
        <dbReference type="RuleBase" id="RU363132"/>
    </source>
</evidence>
<dbReference type="EnsemblMetazoa" id="Aqu2.1.17718_001">
    <property type="protein sequence ID" value="Aqu2.1.17718_001"/>
    <property type="gene ID" value="Aqu2.1.17718"/>
</dbReference>
<proteinExistence type="predicted"/>
<sequence length="321" mass="35937">MADDYIEDSEGPFSSGPPPFVPSEESKESLTSEYIKVDHREGESSSPEMISGPEDPNDPLLPPPDPPSPPKRDPSPVSGFDPPPLISGIGGVEDIPPKRDEASFSRPSPKHTVETVRAEGYLSFLNVLHPFVLNIIFWKDIKLSSLSLVVCLVTLLTLYLNTLLHTVVLILLAAMIVSLIFIVTKIAIDSFYNRQIKNPFSAYLECQLTFINEEAAVLLVKSCVKDINHYANLITKLIFFESYIRSLKFVVFLFLASYLTNCFSIMTLLFLGVDILFGVPPIYTHYRVVIDQYIEKIGYKLAELYQKVSAKIPFLPKSKSD</sequence>
<name>A0A1X7TRV3_AMPQE</name>
<feature type="compositionally biased region" description="Basic and acidic residues" evidence="7">
    <location>
        <begin position="24"/>
        <end position="43"/>
    </location>
</feature>
<evidence type="ECO:0000313" key="10">
    <source>
        <dbReference type="Proteomes" id="UP000007879"/>
    </source>
</evidence>
<keyword evidence="4 6" id="KW-1133">Transmembrane helix</keyword>
<comment type="subcellular location">
    <subcellularLocation>
        <location evidence="1 6">Endoplasmic reticulum membrane</location>
        <topology evidence="1 6">Multi-pass membrane protein</topology>
    </subcellularLocation>
</comment>
<reference evidence="9" key="2">
    <citation type="submission" date="2017-05" db="UniProtKB">
        <authorList>
            <consortium name="EnsemblMetazoa"/>
        </authorList>
    </citation>
    <scope>IDENTIFICATION</scope>
</reference>
<keyword evidence="10" id="KW-1185">Reference proteome</keyword>
<evidence type="ECO:0000256" key="1">
    <source>
        <dbReference type="ARBA" id="ARBA00004477"/>
    </source>
</evidence>
<evidence type="ECO:0000256" key="5">
    <source>
        <dbReference type="ARBA" id="ARBA00023136"/>
    </source>
</evidence>
<dbReference type="PANTHER" id="PTHR45799">
    <property type="entry name" value="RETICULON-LIKE PROTEIN"/>
    <property type="match status" value="1"/>
</dbReference>
<feature type="region of interest" description="Disordered" evidence="7">
    <location>
        <begin position="1"/>
        <end position="83"/>
    </location>
</feature>
<dbReference type="PROSITE" id="PS50845">
    <property type="entry name" value="RETICULON"/>
    <property type="match status" value="1"/>
</dbReference>
<keyword evidence="3 6" id="KW-0256">Endoplasmic reticulum</keyword>
<dbReference type="InterPro" id="IPR003388">
    <property type="entry name" value="Reticulon"/>
</dbReference>
<evidence type="ECO:0000256" key="4">
    <source>
        <dbReference type="ARBA" id="ARBA00022989"/>
    </source>
</evidence>
<feature type="transmembrane region" description="Helical" evidence="6">
    <location>
        <begin position="249"/>
        <end position="271"/>
    </location>
</feature>
<dbReference type="GO" id="GO:0071787">
    <property type="term" value="P:endoplasmic reticulum tubular network formation"/>
    <property type="evidence" value="ECO:0007669"/>
    <property type="project" value="TreeGrafter"/>
</dbReference>
<evidence type="ECO:0000256" key="3">
    <source>
        <dbReference type="ARBA" id="ARBA00022824"/>
    </source>
</evidence>
<keyword evidence="5 6" id="KW-0472">Membrane</keyword>
<dbReference type="eggNOG" id="KOG1792">
    <property type="taxonomic scope" value="Eukaryota"/>
</dbReference>
<gene>
    <name evidence="9" type="primary">100633780</name>
</gene>